<feature type="transmembrane region" description="Helical" evidence="9">
    <location>
        <begin position="454"/>
        <end position="475"/>
    </location>
</feature>
<dbReference type="Pfam" id="PF03169">
    <property type="entry name" value="OPT"/>
    <property type="match status" value="1"/>
</dbReference>
<evidence type="ECO:0000256" key="8">
    <source>
        <dbReference type="ARBA" id="ARBA00023136"/>
    </source>
</evidence>
<feature type="transmembrane region" description="Helical" evidence="9">
    <location>
        <begin position="590"/>
        <end position="608"/>
    </location>
</feature>
<dbReference type="NCBIfam" id="TIGR00728">
    <property type="entry name" value="OPT_sfam"/>
    <property type="match status" value="1"/>
</dbReference>
<keyword evidence="7 9" id="KW-1133">Transmembrane helix</keyword>
<reference evidence="10 11" key="1">
    <citation type="journal article" date="2014" name="Genome Announc.">
        <title>Draft genome sequence of the pathogenic fungus Scedosporium apiospermum.</title>
        <authorList>
            <person name="Vandeputte P."/>
            <person name="Ghamrawi S."/>
            <person name="Rechenmann M."/>
            <person name="Iltis A."/>
            <person name="Giraud S."/>
            <person name="Fleury M."/>
            <person name="Thornton C."/>
            <person name="Delhaes L."/>
            <person name="Meyer W."/>
            <person name="Papon N."/>
            <person name="Bouchara J.P."/>
        </authorList>
    </citation>
    <scope>NUCLEOTIDE SEQUENCE [LARGE SCALE GENOMIC DNA]</scope>
    <source>
        <strain evidence="10 11">IHEM 14462</strain>
    </source>
</reference>
<comment type="caution">
    <text evidence="10">The sequence shown here is derived from an EMBL/GenBank/DDBJ whole genome shotgun (WGS) entry which is preliminary data.</text>
</comment>
<feature type="transmembrane region" description="Helical" evidence="9">
    <location>
        <begin position="620"/>
        <end position="637"/>
    </location>
</feature>
<dbReference type="Gene3D" id="3.40.50.1820">
    <property type="entry name" value="alpha/beta hydrolase"/>
    <property type="match status" value="1"/>
</dbReference>
<feature type="transmembrane region" description="Helical" evidence="9">
    <location>
        <begin position="513"/>
        <end position="534"/>
    </location>
</feature>
<feature type="transmembrane region" description="Helical" evidence="9">
    <location>
        <begin position="730"/>
        <end position="757"/>
    </location>
</feature>
<dbReference type="SUPFAM" id="SSF53474">
    <property type="entry name" value="alpha/beta-Hydrolases"/>
    <property type="match status" value="1"/>
</dbReference>
<feature type="transmembrane region" description="Helical" evidence="9">
    <location>
        <begin position="769"/>
        <end position="792"/>
    </location>
</feature>
<dbReference type="GeneID" id="27723873"/>
<evidence type="ECO:0000256" key="9">
    <source>
        <dbReference type="SAM" id="Phobius"/>
    </source>
</evidence>
<evidence type="ECO:0000256" key="3">
    <source>
        <dbReference type="ARBA" id="ARBA00022448"/>
    </source>
</evidence>
<feature type="transmembrane region" description="Helical" evidence="9">
    <location>
        <begin position="305"/>
        <end position="335"/>
    </location>
</feature>
<dbReference type="NCBIfam" id="TIGR00727">
    <property type="entry name" value="ISP4_OPT"/>
    <property type="match status" value="1"/>
</dbReference>
<dbReference type="RefSeq" id="XP_016643144.1">
    <property type="nucleotide sequence ID" value="XM_016787265.1"/>
</dbReference>
<keyword evidence="8 9" id="KW-0472">Membrane</keyword>
<proteinExistence type="inferred from homology"/>
<dbReference type="GO" id="GO:0035673">
    <property type="term" value="F:oligopeptide transmembrane transporter activity"/>
    <property type="evidence" value="ECO:0007669"/>
    <property type="project" value="InterPro"/>
</dbReference>
<accession>A0A084G7N3</accession>
<feature type="transmembrane region" description="Helical" evidence="9">
    <location>
        <begin position="155"/>
        <end position="174"/>
    </location>
</feature>
<evidence type="ECO:0000256" key="7">
    <source>
        <dbReference type="ARBA" id="ARBA00022989"/>
    </source>
</evidence>
<protein>
    <recommendedName>
        <fullName evidence="12">OPT family small oligopeptide transporter</fullName>
    </recommendedName>
</protein>
<dbReference type="EMBL" id="JOWA01000094">
    <property type="protein sequence ID" value="KEZ43345.1"/>
    <property type="molecule type" value="Genomic_DNA"/>
</dbReference>
<evidence type="ECO:0000256" key="4">
    <source>
        <dbReference type="ARBA" id="ARBA00022692"/>
    </source>
</evidence>
<feature type="transmembrane region" description="Helical" evidence="9">
    <location>
        <begin position="567"/>
        <end position="584"/>
    </location>
</feature>
<dbReference type="PANTHER" id="PTHR22601">
    <property type="entry name" value="ISP4 LIKE PROTEIN"/>
    <property type="match status" value="1"/>
</dbReference>
<keyword evidence="5" id="KW-0571">Peptide transport</keyword>
<dbReference type="AlphaFoldDB" id="A0A084G7N3"/>
<keyword evidence="4 9" id="KW-0812">Transmembrane</keyword>
<evidence type="ECO:0000256" key="6">
    <source>
        <dbReference type="ARBA" id="ARBA00022927"/>
    </source>
</evidence>
<sequence length="831" mass="92476">MYGIMSDLLDWNYGPDERGEQVRVLAINGNDDWIVNTPGQMMVYDKLSWKGQAAYRVAPWQHWSSNDAPIEKDVADTKADKMFDKEAGVTSVKLDDVYSIRAEEDSVYPEVRASVPPTDDETLPASTFRAWFLGITLTLVVNGLNQFFLLHNPPLIIGPYIVILIAYPLGRFLAKVLPKRPFRLMGMSFSLNPGPFNTKEHTVISIMIVGTVSFNAGATATDIYVAFSEYLGMASKVTVGYKLMFLLTSQSLGFGLGGLVQSLVVEPAYCIWPAALPRCAMIHGFHDGSFANFDVPAWKMSRMRFFWIVVGATALYQIVPGFLFAGLSTFAWVTWIAPNNVTINHIFGAFTGLDLVPIPLDWNQLTGYLGSPLIVPTWAILNVGVAVVILLWVVAPALHWSNIWYGMYFPISSPTVWDNTGSPYNTSLVMTSDFKLNETAYQEYSPIFLSTTSALSYGLAMGSVTAVLVHTILHYRQTLWSGLRTMFGKAQADSNEPEDIHQKLMKKYPPVPAWWFGVVLLVTTGMAIGFVEGFDTGLPWWAIIVALSIQAVVMVPIFLLAALTNQMLPLGMFGALIGGFIWGGNMEAVVLFKVFVYVPVGMGIYLLGDQKFGNYMKVPPRVVFVAQSLGIILSWLAQTAVNVWALNHVEGICHTNKKFTCPLARGSQSSTIFWGLIGPSKIFSSGAMYQPMLYFLLIGAVLPVPFYLAEKRFPKVKWLKRVHIPLAMSATAAIPPATAINYFPWVMVGLFFSWFVFRRWNGWWLKYNYLLSAGLDTGIALCTFLLFFCFYYPGVELNWWGNVEAFETADVMGIPLKKVAPGETFGSKNWS</sequence>
<feature type="transmembrane region" description="Helical" evidence="9">
    <location>
        <begin position="540"/>
        <end position="560"/>
    </location>
</feature>
<dbReference type="GO" id="GO:0015031">
    <property type="term" value="P:protein transport"/>
    <property type="evidence" value="ECO:0007669"/>
    <property type="project" value="UniProtKB-KW"/>
</dbReference>
<feature type="transmembrane region" description="Helical" evidence="9">
    <location>
        <begin position="372"/>
        <end position="395"/>
    </location>
</feature>
<keyword evidence="3" id="KW-0813">Transport</keyword>
<evidence type="ECO:0000313" key="11">
    <source>
        <dbReference type="Proteomes" id="UP000028545"/>
    </source>
</evidence>
<dbReference type="OMA" id="AANYMAW"/>
<comment type="similarity">
    <text evidence="2">Belongs to the oligopeptide OPT transporter family.</text>
</comment>
<dbReference type="InterPro" id="IPR004813">
    <property type="entry name" value="OPT"/>
</dbReference>
<dbReference type="Proteomes" id="UP000028545">
    <property type="component" value="Unassembled WGS sequence"/>
</dbReference>
<dbReference type="InterPro" id="IPR029058">
    <property type="entry name" value="AB_hydrolase_fold"/>
</dbReference>
<organism evidence="10 11">
    <name type="scientific">Pseudallescheria apiosperma</name>
    <name type="common">Scedosporium apiospermum</name>
    <dbReference type="NCBI Taxonomy" id="563466"/>
    <lineage>
        <taxon>Eukaryota</taxon>
        <taxon>Fungi</taxon>
        <taxon>Dikarya</taxon>
        <taxon>Ascomycota</taxon>
        <taxon>Pezizomycotina</taxon>
        <taxon>Sordariomycetes</taxon>
        <taxon>Hypocreomycetidae</taxon>
        <taxon>Microascales</taxon>
        <taxon>Microascaceae</taxon>
        <taxon>Scedosporium</taxon>
    </lineage>
</organism>
<name>A0A084G7N3_PSEDA</name>
<dbReference type="HOGENOM" id="CLU_004965_1_1_1"/>
<keyword evidence="11" id="KW-1185">Reference proteome</keyword>
<feature type="transmembrane region" description="Helical" evidence="9">
    <location>
        <begin position="692"/>
        <end position="709"/>
    </location>
</feature>
<evidence type="ECO:0000256" key="2">
    <source>
        <dbReference type="ARBA" id="ARBA00008807"/>
    </source>
</evidence>
<feature type="transmembrane region" description="Helical" evidence="9">
    <location>
        <begin position="130"/>
        <end position="149"/>
    </location>
</feature>
<evidence type="ECO:0008006" key="12">
    <source>
        <dbReference type="Google" id="ProtNLM"/>
    </source>
</evidence>
<evidence type="ECO:0000256" key="5">
    <source>
        <dbReference type="ARBA" id="ARBA00022856"/>
    </source>
</evidence>
<comment type="subcellular location">
    <subcellularLocation>
        <location evidence="1">Membrane</location>
        <topology evidence="1">Multi-pass membrane protein</topology>
    </subcellularLocation>
</comment>
<keyword evidence="6" id="KW-0653">Protein transport</keyword>
<evidence type="ECO:0000313" key="10">
    <source>
        <dbReference type="EMBL" id="KEZ43345.1"/>
    </source>
</evidence>
<dbReference type="InterPro" id="IPR004648">
    <property type="entry name" value="Oligpept_transpt"/>
</dbReference>
<dbReference type="OrthoDB" id="9986677at2759"/>
<dbReference type="VEuPathDB" id="FungiDB:SAPIO_CDS4801"/>
<evidence type="ECO:0000256" key="1">
    <source>
        <dbReference type="ARBA" id="ARBA00004141"/>
    </source>
</evidence>
<dbReference type="KEGG" id="sapo:SAPIO_CDS4801"/>
<dbReference type="GO" id="GO:0016020">
    <property type="term" value="C:membrane"/>
    <property type="evidence" value="ECO:0007669"/>
    <property type="project" value="UniProtKB-SubCell"/>
</dbReference>
<gene>
    <name evidence="10" type="ORF">SAPIO_CDS4801</name>
</gene>